<dbReference type="PANTHER" id="PTHR30481">
    <property type="entry name" value="DNA ADENINE METHYLASE"/>
    <property type="match status" value="1"/>
</dbReference>
<keyword evidence="3" id="KW-0949">S-adenosyl-L-methionine</keyword>
<dbReference type="EMBL" id="JAELXT010000003">
    <property type="protein sequence ID" value="MBJ6124819.1"/>
    <property type="molecule type" value="Genomic_DNA"/>
</dbReference>
<dbReference type="PANTHER" id="PTHR30481:SF2">
    <property type="entry name" value="SITE-SPECIFIC DNA-METHYLTRANSFERASE (ADENINE-SPECIFIC)"/>
    <property type="match status" value="1"/>
</dbReference>
<dbReference type="InterPro" id="IPR029063">
    <property type="entry name" value="SAM-dependent_MTases_sf"/>
</dbReference>
<organism evidence="4 5">
    <name type="scientific">Microvirga splendida</name>
    <dbReference type="NCBI Taxonomy" id="2795727"/>
    <lineage>
        <taxon>Bacteria</taxon>
        <taxon>Pseudomonadati</taxon>
        <taxon>Pseudomonadota</taxon>
        <taxon>Alphaproteobacteria</taxon>
        <taxon>Hyphomicrobiales</taxon>
        <taxon>Methylobacteriaceae</taxon>
        <taxon>Microvirga</taxon>
    </lineage>
</organism>
<dbReference type="PRINTS" id="PR00505">
    <property type="entry name" value="D12N6MTFRASE"/>
</dbReference>
<evidence type="ECO:0000313" key="5">
    <source>
        <dbReference type="Proteomes" id="UP000620670"/>
    </source>
</evidence>
<dbReference type="SUPFAM" id="SSF53335">
    <property type="entry name" value="S-adenosyl-L-methionine-dependent methyltransferases"/>
    <property type="match status" value="1"/>
</dbReference>
<dbReference type="Pfam" id="PF02086">
    <property type="entry name" value="MethyltransfD12"/>
    <property type="match status" value="1"/>
</dbReference>
<reference evidence="5" key="1">
    <citation type="submission" date="2020-12" db="EMBL/GenBank/DDBJ databases">
        <title>Hymenobacter sp.</title>
        <authorList>
            <person name="Kim M.K."/>
        </authorList>
    </citation>
    <scope>NUCLEOTIDE SEQUENCE [LARGE SCALE GENOMIC DNA]</scope>
    <source>
        <strain evidence="5">BT325</strain>
    </source>
</reference>
<comment type="caution">
    <text evidence="4">The sequence shown here is derived from an EMBL/GenBank/DDBJ whole genome shotgun (WGS) entry which is preliminary data.</text>
</comment>
<protein>
    <submittedName>
        <fullName evidence="4">DNA adenine methylase</fullName>
    </submittedName>
</protein>
<evidence type="ECO:0000256" key="3">
    <source>
        <dbReference type="ARBA" id="ARBA00022691"/>
    </source>
</evidence>
<accession>A0ABS0XXR1</accession>
<dbReference type="GO" id="GO:0032259">
    <property type="term" value="P:methylation"/>
    <property type="evidence" value="ECO:0007669"/>
    <property type="project" value="UniProtKB-KW"/>
</dbReference>
<proteinExistence type="predicted"/>
<keyword evidence="1 4" id="KW-0489">Methyltransferase</keyword>
<gene>
    <name evidence="4" type="ORF">JAO75_05285</name>
</gene>
<dbReference type="Proteomes" id="UP000620670">
    <property type="component" value="Unassembled WGS sequence"/>
</dbReference>
<dbReference type="Gene3D" id="3.40.50.150">
    <property type="entry name" value="Vaccinia Virus protein VP39"/>
    <property type="match status" value="2"/>
</dbReference>
<evidence type="ECO:0000256" key="1">
    <source>
        <dbReference type="ARBA" id="ARBA00022603"/>
    </source>
</evidence>
<evidence type="ECO:0000256" key="2">
    <source>
        <dbReference type="ARBA" id="ARBA00022679"/>
    </source>
</evidence>
<keyword evidence="5" id="KW-1185">Reference proteome</keyword>
<sequence>MKETKKHARPDIYGNTVPWCTRSDVSPLRYPGGKRKLAPFIADVITRAKLDIELFVEPFAGGGAVSISLLEGGYVKSIALADADPLVAAFWRTVFSMKALRLADMIYDVDVTLDEWHRQKSLEPRTELQAAFKCFFLNRTSFSGALMPQTGPIGGRSQSGAYKIDCRFNREKLAERILELQKLSNRVAFVRNESYRKTLRNVRAMRVFRDTPETVLWYLDPPFFAKAERLYSYSFSEEQHDVLAQDVKSIPGHWILSYDDHPEAREKYGKHPGFARVNLQYSARIDAHERLVASEVIVSNIIARLRASGDLQDSGVVIQLPRRRQIPSAGIVRNPMFPRTQVG</sequence>
<dbReference type="GO" id="GO:0008168">
    <property type="term" value="F:methyltransferase activity"/>
    <property type="evidence" value="ECO:0007669"/>
    <property type="project" value="UniProtKB-KW"/>
</dbReference>
<name>A0ABS0XXR1_9HYPH</name>
<evidence type="ECO:0000313" key="4">
    <source>
        <dbReference type="EMBL" id="MBJ6124819.1"/>
    </source>
</evidence>
<dbReference type="RefSeq" id="WP_199047282.1">
    <property type="nucleotide sequence ID" value="NZ_JAELXT010000003.1"/>
</dbReference>
<dbReference type="InterPro" id="IPR012327">
    <property type="entry name" value="MeTrfase_D12"/>
</dbReference>
<keyword evidence="2" id="KW-0808">Transferase</keyword>